<feature type="chain" id="PRO_5035467464" description="Integrin beta" evidence="20">
    <location>
        <begin position="16"/>
        <end position="1759"/>
    </location>
</feature>
<dbReference type="PROSITE" id="PS00022">
    <property type="entry name" value="EGF_1"/>
    <property type="match status" value="1"/>
</dbReference>
<organism evidence="22 23">
    <name type="scientific">Oncorhynchus mykiss</name>
    <name type="common">Rainbow trout</name>
    <name type="synonym">Salmo gairdneri</name>
    <dbReference type="NCBI Taxonomy" id="8022"/>
    <lineage>
        <taxon>Eukaryota</taxon>
        <taxon>Metazoa</taxon>
        <taxon>Chordata</taxon>
        <taxon>Craniata</taxon>
        <taxon>Vertebrata</taxon>
        <taxon>Euteleostomi</taxon>
        <taxon>Actinopterygii</taxon>
        <taxon>Neopterygii</taxon>
        <taxon>Teleostei</taxon>
        <taxon>Protacanthopterygii</taxon>
        <taxon>Salmoniformes</taxon>
        <taxon>Salmonidae</taxon>
        <taxon>Salmoninae</taxon>
        <taxon>Oncorhynchus</taxon>
    </lineage>
</organism>
<dbReference type="InterPro" id="IPR040622">
    <property type="entry name" value="EGF_integrin_1"/>
</dbReference>
<feature type="domain" description="Fibronectin type-III" evidence="21">
    <location>
        <begin position="1106"/>
        <end position="1194"/>
    </location>
</feature>
<dbReference type="InterPro" id="IPR038081">
    <property type="entry name" value="CalX-like_sf"/>
</dbReference>
<name>A0A8C7VI86_ONCMY</name>
<dbReference type="PANTHER" id="PTHR10082">
    <property type="entry name" value="INTEGRIN BETA SUBUNIT"/>
    <property type="match status" value="1"/>
</dbReference>
<dbReference type="InterPro" id="IPR036465">
    <property type="entry name" value="vWFA_dom_sf"/>
</dbReference>
<feature type="domain" description="Fibronectin type-III" evidence="21">
    <location>
        <begin position="1599"/>
        <end position="1695"/>
    </location>
</feature>
<dbReference type="InterPro" id="IPR000742">
    <property type="entry name" value="EGF"/>
</dbReference>
<dbReference type="GO" id="GO:0007229">
    <property type="term" value="P:integrin-mediated signaling pathway"/>
    <property type="evidence" value="ECO:0007669"/>
    <property type="project" value="UniProtKB-KW"/>
</dbReference>
<dbReference type="InterPro" id="IPR036116">
    <property type="entry name" value="FN3_sf"/>
</dbReference>
<reference evidence="22" key="3">
    <citation type="submission" date="2025-09" db="UniProtKB">
        <authorList>
            <consortium name="Ensembl"/>
        </authorList>
    </citation>
    <scope>IDENTIFICATION</scope>
</reference>
<keyword evidence="4" id="KW-0245">EGF-like domain</keyword>
<dbReference type="CDD" id="cd00063">
    <property type="entry name" value="FN3"/>
    <property type="match status" value="4"/>
</dbReference>
<dbReference type="PRINTS" id="PR01186">
    <property type="entry name" value="INTEGRINB"/>
</dbReference>
<reference evidence="22" key="1">
    <citation type="submission" date="2020-07" db="EMBL/GenBank/DDBJ databases">
        <title>A long reads based de novo assembly of the rainbow trout Arlee double haploid line genome.</title>
        <authorList>
            <person name="Gao G."/>
            <person name="Palti Y."/>
        </authorList>
    </citation>
    <scope>NUCLEOTIDE SEQUENCE [LARGE SCALE GENOMIC DNA]</scope>
</reference>
<keyword evidence="8" id="KW-0677">Repeat</keyword>
<dbReference type="GO" id="GO:0098609">
    <property type="term" value="P:cell-cell adhesion"/>
    <property type="evidence" value="ECO:0007669"/>
    <property type="project" value="TreeGrafter"/>
</dbReference>
<keyword evidence="12 19" id="KW-1133">Transmembrane helix</keyword>
<evidence type="ECO:0000256" key="10">
    <source>
        <dbReference type="ARBA" id="ARBA00022842"/>
    </source>
</evidence>
<keyword evidence="3" id="KW-1003">Cell membrane</keyword>
<dbReference type="SMART" id="SM00237">
    <property type="entry name" value="Calx_beta"/>
    <property type="match status" value="1"/>
</dbReference>
<feature type="transmembrane region" description="Helical" evidence="19">
    <location>
        <begin position="704"/>
        <end position="726"/>
    </location>
</feature>
<evidence type="ECO:0000256" key="6">
    <source>
        <dbReference type="ARBA" id="ARBA00022723"/>
    </source>
</evidence>
<evidence type="ECO:0000256" key="1">
    <source>
        <dbReference type="ARBA" id="ARBA00004251"/>
    </source>
</evidence>
<dbReference type="Gene3D" id="2.10.25.10">
    <property type="entry name" value="Laminin"/>
    <property type="match status" value="3"/>
</dbReference>
<keyword evidence="16" id="KW-0325">Glycoprotein</keyword>
<evidence type="ECO:0000256" key="2">
    <source>
        <dbReference type="ARBA" id="ARBA00007449"/>
    </source>
</evidence>
<dbReference type="GO" id="GO:0046872">
    <property type="term" value="F:metal ion binding"/>
    <property type="evidence" value="ECO:0007669"/>
    <property type="project" value="UniProtKB-KW"/>
</dbReference>
<dbReference type="SUPFAM" id="SSF57196">
    <property type="entry name" value="EGF/Laminin"/>
    <property type="match status" value="1"/>
</dbReference>
<evidence type="ECO:0000313" key="23">
    <source>
        <dbReference type="Proteomes" id="UP000694395"/>
    </source>
</evidence>
<gene>
    <name evidence="22" type="primary">ITGB4</name>
</gene>
<keyword evidence="23" id="KW-1185">Reference proteome</keyword>
<evidence type="ECO:0000256" key="9">
    <source>
        <dbReference type="ARBA" id="ARBA00022837"/>
    </source>
</evidence>
<dbReference type="FunFam" id="3.40.50.410:FF:000036">
    <property type="entry name" value="Integrin beta"/>
    <property type="match status" value="1"/>
</dbReference>
<dbReference type="InterPro" id="IPR003961">
    <property type="entry name" value="FN3_dom"/>
</dbReference>
<dbReference type="Gene3D" id="4.10.1240.30">
    <property type="match status" value="1"/>
</dbReference>
<dbReference type="SMART" id="SM01242">
    <property type="entry name" value="Integrin_B_tail"/>
    <property type="match status" value="1"/>
</dbReference>
<dbReference type="GO" id="GO:0033627">
    <property type="term" value="P:cell adhesion mediated by integrin"/>
    <property type="evidence" value="ECO:0007669"/>
    <property type="project" value="TreeGrafter"/>
</dbReference>
<evidence type="ECO:0000256" key="13">
    <source>
        <dbReference type="ARBA" id="ARBA00023037"/>
    </source>
</evidence>
<feature type="domain" description="Fibronectin type-III" evidence="21">
    <location>
        <begin position="1486"/>
        <end position="1581"/>
    </location>
</feature>
<evidence type="ECO:0000256" key="20">
    <source>
        <dbReference type="SAM" id="SignalP"/>
    </source>
</evidence>
<dbReference type="GO" id="GO:0009986">
    <property type="term" value="C:cell surface"/>
    <property type="evidence" value="ECO:0007669"/>
    <property type="project" value="TreeGrafter"/>
</dbReference>
<dbReference type="Gene3D" id="2.60.40.10">
    <property type="entry name" value="Immunoglobulins"/>
    <property type="match status" value="4"/>
</dbReference>
<keyword evidence="15" id="KW-1015">Disulfide bond</keyword>
<comment type="subcellular location">
    <subcellularLocation>
        <location evidence="1 17">Cell membrane</location>
        <topology evidence="1 17">Single-pass type I membrane protein</topology>
    </subcellularLocation>
</comment>
<dbReference type="Pfam" id="PF00362">
    <property type="entry name" value="Integrin_beta"/>
    <property type="match status" value="1"/>
</dbReference>
<comment type="similarity">
    <text evidence="2 17">Belongs to the integrin beta chain family.</text>
</comment>
<dbReference type="Gene3D" id="2.60.40.2030">
    <property type="match status" value="1"/>
</dbReference>
<dbReference type="Pfam" id="PF03160">
    <property type="entry name" value="Calx-beta"/>
    <property type="match status" value="1"/>
</dbReference>
<dbReference type="Gene3D" id="2.60.40.1510">
    <property type="entry name" value="ntegrin, alpha v. Chain A, domain 3"/>
    <property type="match status" value="1"/>
</dbReference>
<dbReference type="Pfam" id="PF23106">
    <property type="entry name" value="EGF_Teneurin"/>
    <property type="match status" value="1"/>
</dbReference>
<evidence type="ECO:0000256" key="18">
    <source>
        <dbReference type="SAM" id="MobiDB-lite"/>
    </source>
</evidence>
<dbReference type="InterPro" id="IPR002369">
    <property type="entry name" value="Integrin_bsu_VWA"/>
</dbReference>
<accession>A0A8C7VI86</accession>
<dbReference type="GO" id="GO:0005925">
    <property type="term" value="C:focal adhesion"/>
    <property type="evidence" value="ECO:0007669"/>
    <property type="project" value="TreeGrafter"/>
</dbReference>
<dbReference type="Ensembl" id="ENSOMYT00000027112.2">
    <property type="protein sequence ID" value="ENSOMYP00000024757.2"/>
    <property type="gene ID" value="ENSOMYG00000010633.2"/>
</dbReference>
<dbReference type="InterPro" id="IPR033760">
    <property type="entry name" value="Integrin_beta_N"/>
</dbReference>
<keyword evidence="6" id="KW-0479">Metal-binding</keyword>
<evidence type="ECO:0000256" key="16">
    <source>
        <dbReference type="ARBA" id="ARBA00023180"/>
    </source>
</evidence>
<dbReference type="GO" id="GO:0016477">
    <property type="term" value="P:cell migration"/>
    <property type="evidence" value="ECO:0007669"/>
    <property type="project" value="TreeGrafter"/>
</dbReference>
<evidence type="ECO:0000313" key="22">
    <source>
        <dbReference type="Ensembl" id="ENSOMYP00000024757.2"/>
    </source>
</evidence>
<dbReference type="SUPFAM" id="SSF103575">
    <property type="entry name" value="Plexin repeat"/>
    <property type="match status" value="1"/>
</dbReference>
<dbReference type="InterPro" id="IPR003644">
    <property type="entry name" value="Calx_beta"/>
</dbReference>
<proteinExistence type="inferred from homology"/>
<evidence type="ECO:0000256" key="8">
    <source>
        <dbReference type="ARBA" id="ARBA00022737"/>
    </source>
</evidence>
<evidence type="ECO:0000256" key="5">
    <source>
        <dbReference type="ARBA" id="ARBA00022692"/>
    </source>
</evidence>
<dbReference type="PROSITE" id="PS52047">
    <property type="entry name" value="I_EGF_2"/>
    <property type="match status" value="1"/>
</dbReference>
<keyword evidence="7 20" id="KW-0732">Signal</keyword>
<dbReference type="Pfam" id="PF17205">
    <property type="entry name" value="PSI_integrin"/>
    <property type="match status" value="1"/>
</dbReference>
<evidence type="ECO:0000256" key="19">
    <source>
        <dbReference type="SAM" id="Phobius"/>
    </source>
</evidence>
<dbReference type="Gene3D" id="3.40.50.410">
    <property type="entry name" value="von Willebrand factor, type A domain"/>
    <property type="match status" value="1"/>
</dbReference>
<dbReference type="PROSITE" id="PS50853">
    <property type="entry name" value="FN3"/>
    <property type="match status" value="4"/>
</dbReference>
<evidence type="ECO:0000256" key="3">
    <source>
        <dbReference type="ARBA" id="ARBA00022475"/>
    </source>
</evidence>
<feature type="domain" description="Fibronectin type-III" evidence="21">
    <location>
        <begin position="1198"/>
        <end position="1297"/>
    </location>
</feature>
<dbReference type="InterPro" id="IPR057243">
    <property type="entry name" value="Integrin_I-EGF_CS"/>
</dbReference>
<reference evidence="22" key="2">
    <citation type="submission" date="2025-08" db="UniProtKB">
        <authorList>
            <consortium name="Ensembl"/>
        </authorList>
    </citation>
    <scope>IDENTIFICATION</scope>
</reference>
<dbReference type="SUPFAM" id="SSF141072">
    <property type="entry name" value="CalX-like"/>
    <property type="match status" value="1"/>
</dbReference>
<feature type="region of interest" description="Disordered" evidence="18">
    <location>
        <begin position="1376"/>
        <end position="1432"/>
    </location>
</feature>
<dbReference type="SMART" id="SM00187">
    <property type="entry name" value="INB"/>
    <property type="match status" value="1"/>
</dbReference>
<dbReference type="SUPFAM" id="SSF53300">
    <property type="entry name" value="vWA-like"/>
    <property type="match status" value="1"/>
</dbReference>
<dbReference type="Pfam" id="PF18372">
    <property type="entry name" value="I-EGF_1"/>
    <property type="match status" value="1"/>
</dbReference>
<evidence type="ECO:0000256" key="17">
    <source>
        <dbReference type="RuleBase" id="RU000633"/>
    </source>
</evidence>
<dbReference type="SUPFAM" id="SSF49265">
    <property type="entry name" value="Fibronectin type III"/>
    <property type="match status" value="2"/>
</dbReference>
<dbReference type="GO" id="GO:0008305">
    <property type="term" value="C:integrin complex"/>
    <property type="evidence" value="ECO:0007669"/>
    <property type="project" value="TreeGrafter"/>
</dbReference>
<dbReference type="SMART" id="SM00060">
    <property type="entry name" value="FN3"/>
    <property type="match status" value="4"/>
</dbReference>
<dbReference type="Proteomes" id="UP000694395">
    <property type="component" value="Chromosome 20"/>
</dbReference>
<keyword evidence="9" id="KW-0106">Calcium</keyword>
<evidence type="ECO:0000259" key="21">
    <source>
        <dbReference type="PROSITE" id="PS50853"/>
    </source>
</evidence>
<dbReference type="Pfam" id="PF00041">
    <property type="entry name" value="fn3"/>
    <property type="match status" value="4"/>
</dbReference>
<keyword evidence="13 17" id="KW-0401">Integrin</keyword>
<dbReference type="GO" id="GO:0007160">
    <property type="term" value="P:cell-matrix adhesion"/>
    <property type="evidence" value="ECO:0007669"/>
    <property type="project" value="TreeGrafter"/>
</dbReference>
<sequence length="1759" mass="194836">MGVVLLAVLTASCYAEKVNHCLATRASTCSECIQSGKGCAYCPDEIFDGPRCDLHDNIISRGCNSAVTAKSSMSMERNEQIDMLLKQSQVAPQEMSMTLLPGEEREIEMEVFEPAKGPLDLYILMDFSNSMEDDLDNLKRMGAELAALVGKLSDDYTIGFGKFVDKVVEPQTDMRPSKLAKPWPNSDPPFSFRHVITLTPDLRSFNEKLQKERISGNLDAPEGGFDAILQAAVCGEKIGWRSHATHLLVFSTESAFHYEADGANVLAGIMPRNDEQCHLDPEGKYTEDTRQDYPSVPTLVRLLGKHNIIPIFAITNHSFTYYQKLYEYFPIAELGLLQEDSANILNILEKAFENIRSKISIRAEDRPKAIEAQVLSYSGSVAQAGTFKVKPGQIGKFKVRVKASEMVGEQHVCSLEQGDKKGKMRVKPTTFSTALNINAEVLCKTCDCEKTPTKNAVRCTGHGDLVCGKCRCYSGWLGPFCNCSTSASPVAGSSCLGPDVGEPCSGRGDCLCGTCVCYNTDQYEGPLCQFDKSQCQRYGGFLCNDRGRCFMGQCACAEGWEGPACECPMSNQTCLDTKGGVCNGRGVCKCGRCECQDSGLAMTPTCEANFQAQLGMCEDKRSCVQCQAWKTGEKKDSDQCDQCQFKVVMVDELKENKEVIEACSFRDEDDDCTYHYTVDYPEDQTDKELEVQVLKKKDCPPAGFLWLIPLIMFLMLLLGLLLLCCWKYCACCKACLALLPCCGRGRMVGFKEDQYMLRQSLLTSDHLDTPLVRTGPPKSTDVVRWKITDNVHRSPNHPLFPLSLRLNRLFTESLSHPDARDTEMLRREVDDNLNEVYKHVPGAQRVQNTKFRLQRNAGKRKDHTIVDTVVSAPRSSYPDIVKLTERNVQSGNFQDLKVVPGYYTVATDREAAGAVEFQEGVETVDVRVPLFIKEDDDDKKQLQVEAVDVPLGIAEIGKRFVNITIIKEHAKSIMSFLQPSYTYSRQDRVANIPISREIIEDGHTQVTYRTRDLTAKDKKDYVTVDGELSYGPGETQQTVPVRLLELGEGDGLLKDTQVKQFVMDLSNPRQGAKLGRYPRTTVTITDQPGEDFINRTAMSPGGRLFSPTNVKAKATGPRNIRLNWDPLGSPLGYKVKYWIYGDPETDGQVIDVKTTHAELTNLYPFCDYEMKVCGYNALGNGNYSDMVPCQTLEDVPSEPGRLAFNVISPTVTQVSWAEPAETNGVITNYEVLYTPINDNTKPMGVAKKVKIDNPKKRMLLIENLQSAQTYCYKVRAKNSVGWGPFREATINLASQPVRPMSIPIIPDIPIVDAEAGDEYDGYLMYSSEVLRSPTGSKRPSVSDEGGCFIKLVGSKLDLRSVSWKRHVDVIPYRLSTDTDTSTDETPRPSRAQTPSLKGEDHLPGVLDSQTRQTDRQKDSMPATVHGSHQPPKQLQCPLIISSLASQNMHDRGSFKMSLSLQIANHQHAPFLTSAIYSRLASGVPDTPTRLVFSALGPTALKVSWQEPHCDRDVLGYCVLYQLLNGGDMKRIDVSSPAENSVVVQDLLPNHSYLFKVKAQSLEGWGPEREGVITIESAVNPNSPLSPMPGSPFTLSTPSAPGPLVFTALSPEALQLSWDKPRKPNGDILGYVVTCEQLHGGGDMRSFQVSGNSAETSLTVPDLSENMPYKFKVQARTTQGFGPEREGIITIESQEGDTHSVSLSLTHTHTQWDGMMMTSQHTETSGMVTRHVTKEVVQRSMQVAGSSSVTKKVERSFYEA</sequence>
<dbReference type="InterPro" id="IPR013783">
    <property type="entry name" value="Ig-like_fold"/>
</dbReference>
<keyword evidence="14 19" id="KW-0472">Membrane</keyword>
<keyword evidence="5 17" id="KW-0812">Transmembrane</keyword>
<dbReference type="InterPro" id="IPR036349">
    <property type="entry name" value="Integrin_bsu_tail_dom_sf"/>
</dbReference>
<keyword evidence="11 17" id="KW-0130">Cell adhesion</keyword>
<evidence type="ECO:0000256" key="14">
    <source>
        <dbReference type="ARBA" id="ARBA00023136"/>
    </source>
</evidence>
<evidence type="ECO:0000256" key="7">
    <source>
        <dbReference type="ARBA" id="ARBA00022729"/>
    </source>
</evidence>
<dbReference type="PANTHER" id="PTHR10082:SF42">
    <property type="entry name" value="INTEGRIN BETA-4"/>
    <property type="match status" value="1"/>
</dbReference>
<evidence type="ECO:0000256" key="11">
    <source>
        <dbReference type="ARBA" id="ARBA00022889"/>
    </source>
</evidence>
<dbReference type="GO" id="GO:0005178">
    <property type="term" value="F:integrin binding"/>
    <property type="evidence" value="ECO:0007669"/>
    <property type="project" value="TreeGrafter"/>
</dbReference>
<protein>
    <recommendedName>
        <fullName evidence="17">Integrin beta</fullName>
    </recommendedName>
</protein>
<dbReference type="Gene3D" id="3.30.1680.10">
    <property type="entry name" value="ligand-binding face of the semaphorins, domain 2"/>
    <property type="match status" value="1"/>
</dbReference>
<dbReference type="InterPro" id="IPR012896">
    <property type="entry name" value="Integrin_bsu_tail"/>
</dbReference>
<dbReference type="FunFam" id="2.10.25.10:FF:000036">
    <property type="entry name" value="Integrin beta"/>
    <property type="match status" value="1"/>
</dbReference>
<evidence type="ECO:0000256" key="12">
    <source>
        <dbReference type="ARBA" id="ARBA00022989"/>
    </source>
</evidence>
<dbReference type="SUPFAM" id="SSF69687">
    <property type="entry name" value="Integrin beta tail domain"/>
    <property type="match status" value="1"/>
</dbReference>
<dbReference type="PROSITE" id="PS00243">
    <property type="entry name" value="I_EGF_1"/>
    <property type="match status" value="2"/>
</dbReference>
<dbReference type="GeneTree" id="ENSGT01150000286919"/>
<evidence type="ECO:0000256" key="4">
    <source>
        <dbReference type="ARBA" id="ARBA00022536"/>
    </source>
</evidence>
<dbReference type="FunFam" id="2.60.40.10:FF:000146">
    <property type="entry name" value="Integrin beta"/>
    <property type="match status" value="2"/>
</dbReference>
<keyword evidence="10" id="KW-0460">Magnesium</keyword>
<dbReference type="Pfam" id="PF07965">
    <property type="entry name" value="Integrin_B_tail"/>
    <property type="match status" value="1"/>
</dbReference>
<dbReference type="InterPro" id="IPR015812">
    <property type="entry name" value="Integrin_bsu"/>
</dbReference>
<feature type="signal peptide" evidence="20">
    <location>
        <begin position="1"/>
        <end position="15"/>
    </location>
</feature>
<evidence type="ECO:0000256" key="15">
    <source>
        <dbReference type="ARBA" id="ARBA00023157"/>
    </source>
</evidence>